<gene>
    <name evidence="5" type="ORF">LTR25_001349</name>
</gene>
<evidence type="ECO:0000313" key="6">
    <source>
        <dbReference type="Proteomes" id="UP001345827"/>
    </source>
</evidence>
<evidence type="ECO:0000256" key="3">
    <source>
        <dbReference type="ARBA" id="ARBA00023002"/>
    </source>
</evidence>
<proteinExistence type="inferred from homology"/>
<dbReference type="Proteomes" id="UP001345827">
    <property type="component" value="Unassembled WGS sequence"/>
</dbReference>
<keyword evidence="3" id="KW-0560">Oxidoreductase</keyword>
<dbReference type="AlphaFoldDB" id="A0AAV9QJ16"/>
<name>A0AAV9QJ16_9PEZI</name>
<comment type="caution">
    <text evidence="5">The sequence shown here is derived from an EMBL/GenBank/DDBJ whole genome shotgun (WGS) entry which is preliminary data.</text>
</comment>
<keyword evidence="2" id="KW-0521">NADP</keyword>
<dbReference type="PANTHER" id="PTHR24320">
    <property type="entry name" value="RETINOL DEHYDROGENASE"/>
    <property type="match status" value="1"/>
</dbReference>
<organism evidence="5 6">
    <name type="scientific">Vermiconidia calcicola</name>
    <dbReference type="NCBI Taxonomy" id="1690605"/>
    <lineage>
        <taxon>Eukaryota</taxon>
        <taxon>Fungi</taxon>
        <taxon>Dikarya</taxon>
        <taxon>Ascomycota</taxon>
        <taxon>Pezizomycotina</taxon>
        <taxon>Dothideomycetes</taxon>
        <taxon>Dothideomycetidae</taxon>
        <taxon>Mycosphaerellales</taxon>
        <taxon>Extremaceae</taxon>
        <taxon>Vermiconidia</taxon>
    </lineage>
</organism>
<evidence type="ECO:0008006" key="7">
    <source>
        <dbReference type="Google" id="ProtNLM"/>
    </source>
</evidence>
<evidence type="ECO:0000256" key="2">
    <source>
        <dbReference type="ARBA" id="ARBA00022857"/>
    </source>
</evidence>
<keyword evidence="6" id="KW-1185">Reference proteome</keyword>
<dbReference type="Gene3D" id="3.40.50.720">
    <property type="entry name" value="NAD(P)-binding Rossmann-like Domain"/>
    <property type="match status" value="1"/>
</dbReference>
<dbReference type="GO" id="GO:0016491">
    <property type="term" value="F:oxidoreductase activity"/>
    <property type="evidence" value="ECO:0007669"/>
    <property type="project" value="UniProtKB-KW"/>
</dbReference>
<dbReference type="InterPro" id="IPR002347">
    <property type="entry name" value="SDR_fam"/>
</dbReference>
<dbReference type="EMBL" id="JAXLQG010000002">
    <property type="protein sequence ID" value="KAK5543735.1"/>
    <property type="molecule type" value="Genomic_DNA"/>
</dbReference>
<feature type="compositionally biased region" description="Polar residues" evidence="4">
    <location>
        <begin position="1"/>
        <end position="17"/>
    </location>
</feature>
<evidence type="ECO:0000256" key="1">
    <source>
        <dbReference type="ARBA" id="ARBA00006484"/>
    </source>
</evidence>
<evidence type="ECO:0000256" key="4">
    <source>
        <dbReference type="SAM" id="MobiDB-lite"/>
    </source>
</evidence>
<dbReference type="SUPFAM" id="SSF51735">
    <property type="entry name" value="NAD(P)-binding Rossmann-fold domains"/>
    <property type="match status" value="1"/>
</dbReference>
<protein>
    <recommendedName>
        <fullName evidence="7">Short-chain dehydrogenase/reductase family protein</fullName>
    </recommendedName>
</protein>
<reference evidence="5 6" key="1">
    <citation type="submission" date="2023-06" db="EMBL/GenBank/DDBJ databases">
        <title>Black Yeasts Isolated from many extreme environments.</title>
        <authorList>
            <person name="Coleine C."/>
            <person name="Stajich J.E."/>
            <person name="Selbmann L."/>
        </authorList>
    </citation>
    <scope>NUCLEOTIDE SEQUENCE [LARGE SCALE GENOMIC DNA]</scope>
    <source>
        <strain evidence="5 6">CCFEE 5887</strain>
    </source>
</reference>
<dbReference type="PRINTS" id="PR00081">
    <property type="entry name" value="GDHRDH"/>
</dbReference>
<dbReference type="InterPro" id="IPR036291">
    <property type="entry name" value="NAD(P)-bd_dom_sf"/>
</dbReference>
<evidence type="ECO:0000313" key="5">
    <source>
        <dbReference type="EMBL" id="KAK5543735.1"/>
    </source>
</evidence>
<comment type="similarity">
    <text evidence="1">Belongs to the short-chain dehydrogenases/reductases (SDR) family.</text>
</comment>
<dbReference type="Pfam" id="PF00106">
    <property type="entry name" value="adh_short"/>
    <property type="match status" value="1"/>
</dbReference>
<dbReference type="PANTHER" id="PTHR24320:SF252">
    <property type="entry name" value="DEHYDROGENASE_REDUCTASE FAMILY PROTEIN, PUTATIVE (AFU_ORTHOLOGUE AFUA_3G08550)-RELATED"/>
    <property type="match status" value="1"/>
</dbReference>
<accession>A0AAV9QJ16</accession>
<sequence>MPSHRQSQHANSNSQAVPSKDMPPFPENFVPIFFQNQFRTKIELPTKSKYPNVQGQCAIITGSNTGLGFEAAHQLLTLGLSHLIMGVRSTTRGEAAANKLRAAANPSAKIDVWHLDMESYDSIQAFARNCADLATTTRIDMVILNAGLARLKFATTPSTNHEQTIQINHISTLLLTILLLPILSSSKHKHKLAVAGGNGHSQHQRPPVLTLVNSLTAHLAKFPNNAHAQRPLLPSFDDPTTYDAAEQYGVSKLLNQLATVNLTELISPDDVIINMVDPGLTKGTGLARDAKGIYGVVVKLLLSIAGRPVNRGAATYVDAVLAHGKESHGCFLMNCKIAPLARWYYTDGHTLTDVIWTETMQELGFAGVEGIIDLMRASTSGIS</sequence>
<feature type="region of interest" description="Disordered" evidence="4">
    <location>
        <begin position="1"/>
        <end position="22"/>
    </location>
</feature>